<keyword evidence="8" id="KW-1185">Reference proteome</keyword>
<feature type="binding site" evidence="2">
    <location>
        <position position="295"/>
    </location>
    <ligand>
        <name>FAD</name>
        <dbReference type="ChEBI" id="CHEBI:57692"/>
    </ligand>
</feature>
<organism evidence="7 8">
    <name type="scientific">Lineolata rhizophorae</name>
    <dbReference type="NCBI Taxonomy" id="578093"/>
    <lineage>
        <taxon>Eukaryota</taxon>
        <taxon>Fungi</taxon>
        <taxon>Dikarya</taxon>
        <taxon>Ascomycota</taxon>
        <taxon>Pezizomycotina</taxon>
        <taxon>Dothideomycetes</taxon>
        <taxon>Dothideomycetes incertae sedis</taxon>
        <taxon>Lineolatales</taxon>
        <taxon>Lineolataceae</taxon>
        <taxon>Lineolata</taxon>
    </lineage>
</organism>
<keyword evidence="2" id="KW-0274">FAD</keyword>
<name>A0A6A6P064_9PEZI</name>
<dbReference type="Proteomes" id="UP000799766">
    <property type="component" value="Unassembled WGS sequence"/>
</dbReference>
<dbReference type="AlphaFoldDB" id="A0A6A6P064"/>
<dbReference type="Gene3D" id="3.50.50.60">
    <property type="entry name" value="FAD/NAD(P)-binding domain"/>
    <property type="match status" value="2"/>
</dbReference>
<feature type="domain" description="Glucose-methanol-choline oxidoreductase N-terminal" evidence="5">
    <location>
        <begin position="136"/>
        <end position="389"/>
    </location>
</feature>
<feature type="chain" id="PRO_5025393968" description="Glucose-methanol-choline oxidoreductase N-terminal domain-containing protein" evidence="4">
    <location>
        <begin position="27"/>
        <end position="606"/>
    </location>
</feature>
<feature type="binding site" evidence="2">
    <location>
        <begin position="149"/>
        <end position="152"/>
    </location>
    <ligand>
        <name>FAD</name>
        <dbReference type="ChEBI" id="CHEBI:57692"/>
    </ligand>
</feature>
<dbReference type="EMBL" id="MU001681">
    <property type="protein sequence ID" value="KAF2457289.1"/>
    <property type="molecule type" value="Genomic_DNA"/>
</dbReference>
<dbReference type="InterPro" id="IPR007867">
    <property type="entry name" value="GMC_OxRtase_C"/>
</dbReference>
<dbReference type="InterPro" id="IPR036188">
    <property type="entry name" value="FAD/NAD-bd_sf"/>
</dbReference>
<dbReference type="SUPFAM" id="SSF54373">
    <property type="entry name" value="FAD-linked reductases, C-terminal domain"/>
    <property type="match status" value="1"/>
</dbReference>
<dbReference type="PIRSF" id="PIRSF000137">
    <property type="entry name" value="Alcohol_oxidase"/>
    <property type="match status" value="1"/>
</dbReference>
<dbReference type="Gene3D" id="3.30.560.10">
    <property type="entry name" value="Glucose Oxidase, domain 3"/>
    <property type="match status" value="1"/>
</dbReference>
<dbReference type="Pfam" id="PF00732">
    <property type="entry name" value="GMC_oxred_N"/>
    <property type="match status" value="1"/>
</dbReference>
<dbReference type="OrthoDB" id="269227at2759"/>
<evidence type="ECO:0000256" key="2">
    <source>
        <dbReference type="PIRSR" id="PIRSR000137-2"/>
    </source>
</evidence>
<dbReference type="SUPFAM" id="SSF51905">
    <property type="entry name" value="FAD/NAD(P)-binding domain"/>
    <property type="match status" value="1"/>
</dbReference>
<dbReference type="InterPro" id="IPR000172">
    <property type="entry name" value="GMC_OxRdtase_N"/>
</dbReference>
<evidence type="ECO:0000313" key="7">
    <source>
        <dbReference type="EMBL" id="KAF2457289.1"/>
    </source>
</evidence>
<evidence type="ECO:0008006" key="9">
    <source>
        <dbReference type="Google" id="ProtNLM"/>
    </source>
</evidence>
<dbReference type="GO" id="GO:0050660">
    <property type="term" value="F:flavin adenine dinucleotide binding"/>
    <property type="evidence" value="ECO:0007669"/>
    <property type="project" value="InterPro"/>
</dbReference>
<evidence type="ECO:0000259" key="5">
    <source>
        <dbReference type="Pfam" id="PF00732"/>
    </source>
</evidence>
<reference evidence="7" key="1">
    <citation type="journal article" date="2020" name="Stud. Mycol.">
        <title>101 Dothideomycetes genomes: a test case for predicting lifestyles and emergence of pathogens.</title>
        <authorList>
            <person name="Haridas S."/>
            <person name="Albert R."/>
            <person name="Binder M."/>
            <person name="Bloem J."/>
            <person name="Labutti K."/>
            <person name="Salamov A."/>
            <person name="Andreopoulos B."/>
            <person name="Baker S."/>
            <person name="Barry K."/>
            <person name="Bills G."/>
            <person name="Bluhm B."/>
            <person name="Cannon C."/>
            <person name="Castanera R."/>
            <person name="Culley D."/>
            <person name="Daum C."/>
            <person name="Ezra D."/>
            <person name="Gonzalez J."/>
            <person name="Henrissat B."/>
            <person name="Kuo A."/>
            <person name="Liang C."/>
            <person name="Lipzen A."/>
            <person name="Lutzoni F."/>
            <person name="Magnuson J."/>
            <person name="Mondo S."/>
            <person name="Nolan M."/>
            <person name="Ohm R."/>
            <person name="Pangilinan J."/>
            <person name="Park H.-J."/>
            <person name="Ramirez L."/>
            <person name="Alfaro M."/>
            <person name="Sun H."/>
            <person name="Tritt A."/>
            <person name="Yoshinaga Y."/>
            <person name="Zwiers L.-H."/>
            <person name="Turgeon B."/>
            <person name="Goodwin S."/>
            <person name="Spatafora J."/>
            <person name="Crous P."/>
            <person name="Grigoriev I."/>
        </authorList>
    </citation>
    <scope>NUCLEOTIDE SEQUENCE</scope>
    <source>
        <strain evidence="7">ATCC 16933</strain>
    </source>
</reference>
<feature type="compositionally biased region" description="Polar residues" evidence="3">
    <location>
        <begin position="260"/>
        <end position="272"/>
    </location>
</feature>
<feature type="signal peptide" evidence="4">
    <location>
        <begin position="1"/>
        <end position="26"/>
    </location>
</feature>
<dbReference type="GO" id="GO:0016614">
    <property type="term" value="F:oxidoreductase activity, acting on CH-OH group of donors"/>
    <property type="evidence" value="ECO:0007669"/>
    <property type="project" value="InterPro"/>
</dbReference>
<dbReference type="Pfam" id="PF05199">
    <property type="entry name" value="GMC_oxred_C"/>
    <property type="match status" value="1"/>
</dbReference>
<keyword evidence="2" id="KW-0285">Flavoprotein</keyword>
<feature type="region of interest" description="Disordered" evidence="3">
    <location>
        <begin position="246"/>
        <end position="272"/>
    </location>
</feature>
<evidence type="ECO:0000256" key="4">
    <source>
        <dbReference type="SAM" id="SignalP"/>
    </source>
</evidence>
<dbReference type="PANTHER" id="PTHR11552">
    <property type="entry name" value="GLUCOSE-METHANOL-CHOLINE GMC OXIDOREDUCTASE"/>
    <property type="match status" value="1"/>
</dbReference>
<sequence length="606" mass="65357">MGLQVSAPTLVLRLFFLTLFGLFVGAQQSDDNTWEYIVVGSGPGGGPLAANLALAGHSVLLLEAGDDQGDNPNVTQTFNANAATNDPATRWDFFVKHFSDEEAEAQYKYMTYRNSDGSFYVGLNPPAGAEKLGVWYPRAGTLGGCAMHNAAVATLPQDSDWQYIADITGDNTWAPASMRTMYERLEKCNYMPQGSEGHGFNGWLETSQNGAFFMGGNAPIASAAAQAAGQDPNQLQALLSRDINGPEPNRDQETGIFGATSHTTSQGTRSSPNTYVRSVFNDQSNPLSVQLTTLVTKILFDEEAETPTAIGVEWLYGPSMYSADPRYDANAQGETGQSFATKGVIISGGVFNSPQILKLSGIGPAAELEQFDIPVVVDLPGVGENMADNYEGGVLGQWQQPLQSPLFVDMVETSVAEGGRDMYMWCGAFSFEGFWPGFPNNYQNQYECAFAHMQPHSQAGTVRLRSADPRDTPDINLRFFENGADTDLQAMVDTVELARGFFANVQGNQFTELHPCEGVSGTGGCADDEQKEYLKLQIYSHHATSSCAIGADDDPMAVLDSKFRVRGVNNLRVVDGSAFPKVPGAFPVLPTMMLAEKATDAILDDA</sequence>
<evidence type="ECO:0000313" key="8">
    <source>
        <dbReference type="Proteomes" id="UP000799766"/>
    </source>
</evidence>
<evidence type="ECO:0000256" key="1">
    <source>
        <dbReference type="ARBA" id="ARBA00010790"/>
    </source>
</evidence>
<keyword evidence="4" id="KW-0732">Signal</keyword>
<evidence type="ECO:0000256" key="3">
    <source>
        <dbReference type="SAM" id="MobiDB-lite"/>
    </source>
</evidence>
<dbReference type="PANTHER" id="PTHR11552:SF80">
    <property type="entry name" value="GMC OXIDOREDUCTASE"/>
    <property type="match status" value="1"/>
</dbReference>
<accession>A0A6A6P064</accession>
<gene>
    <name evidence="7" type="ORF">BDY21DRAFT_286343</name>
</gene>
<comment type="similarity">
    <text evidence="1">Belongs to the GMC oxidoreductase family.</text>
</comment>
<proteinExistence type="inferred from homology"/>
<dbReference type="InterPro" id="IPR012132">
    <property type="entry name" value="GMC_OxRdtase"/>
</dbReference>
<feature type="binding site" evidence="2">
    <location>
        <position position="576"/>
    </location>
    <ligand>
        <name>FAD</name>
        <dbReference type="ChEBI" id="CHEBI:57692"/>
    </ligand>
</feature>
<evidence type="ECO:0000259" key="6">
    <source>
        <dbReference type="Pfam" id="PF05199"/>
    </source>
</evidence>
<comment type="cofactor">
    <cofactor evidence="2">
        <name>FAD</name>
        <dbReference type="ChEBI" id="CHEBI:57692"/>
    </cofactor>
</comment>
<feature type="domain" description="Glucose-methanol-choline oxidoreductase C-terminal" evidence="6">
    <location>
        <begin position="455"/>
        <end position="595"/>
    </location>
</feature>
<protein>
    <recommendedName>
        <fullName evidence="9">Glucose-methanol-choline oxidoreductase N-terminal domain-containing protein</fullName>
    </recommendedName>
</protein>